<gene>
    <name evidence="8" type="ORF">UM93_10755</name>
</gene>
<dbReference type="KEGG" id="ari:UM93_10755"/>
<dbReference type="InterPro" id="IPR000092">
    <property type="entry name" value="Polyprenyl_synt"/>
</dbReference>
<dbReference type="InterPro" id="IPR008949">
    <property type="entry name" value="Isoprenoid_synthase_dom_sf"/>
</dbReference>
<evidence type="ECO:0000256" key="5">
    <source>
        <dbReference type="ARBA" id="ARBA00022842"/>
    </source>
</evidence>
<comment type="similarity">
    <text evidence="2 6">Belongs to the FPP/GGPP synthase family.</text>
</comment>
<dbReference type="AlphaFoldDB" id="A0A0D4BZX0"/>
<sequence length="372" mass="39162">MSNAVTPGEPGKPAWTHAGHGVHDSVELDPPTSAIALGIKLPAAFAEIAEDPELGPVISTSLAKVEKQLREAIANSDPLADATSRHLIEAGGKRIRPLLVLLASHLGDPGRAEVIRAAVVVELTHLATLYHDDVMDSAPFRRGAPTAHEVWGNSVAILTGDLIFARASILVSELGPKALGIQARTFERLCLGQLHETVGPRPDQDPVEHYISVVSDKTGSLVAASGQLGAIFADVSEELQDVLVEYGEKVGVAFQLADDVIDVTGMKQVSGKSPGTDLREGVATLPVLLLRKAAVNDPVAAEVLTLVEGDLSSDEALAEAVKALREHPVTEESWAVARQWADEAVAALAPLPEGVVKSALTNFAHAVVHREV</sequence>
<dbReference type="SFLD" id="SFLDS00005">
    <property type="entry name" value="Isoprenoid_Synthase_Type_I"/>
    <property type="match status" value="1"/>
</dbReference>
<dbReference type="STRING" id="1618207.UM93_10755"/>
<dbReference type="SUPFAM" id="SSF48576">
    <property type="entry name" value="Terpenoid synthases"/>
    <property type="match status" value="1"/>
</dbReference>
<dbReference type="Pfam" id="PF00348">
    <property type="entry name" value="polyprenyl_synt"/>
    <property type="match status" value="1"/>
</dbReference>
<dbReference type="Proteomes" id="UP000061839">
    <property type="component" value="Chromosome"/>
</dbReference>
<dbReference type="HOGENOM" id="CLU_014015_2_3_11"/>
<dbReference type="GO" id="GO:0004659">
    <property type="term" value="F:prenyltransferase activity"/>
    <property type="evidence" value="ECO:0007669"/>
    <property type="project" value="InterPro"/>
</dbReference>
<evidence type="ECO:0000256" key="7">
    <source>
        <dbReference type="SAM" id="MobiDB-lite"/>
    </source>
</evidence>
<evidence type="ECO:0000313" key="8">
    <source>
        <dbReference type="EMBL" id="AJT41873.1"/>
    </source>
</evidence>
<evidence type="ECO:0000256" key="2">
    <source>
        <dbReference type="ARBA" id="ARBA00006706"/>
    </source>
</evidence>
<reference evidence="8 9" key="1">
    <citation type="journal article" date="2015" name="Genome Announc.">
        <title>Complete Genome Sequencing of Protease-Producing Novel Arthrobacter sp. Strain IHBB 11108 Using PacBio Single-Molecule Real-Time Sequencing Technology.</title>
        <authorList>
            <person name="Kiran S."/>
            <person name="Swarnkar M.K."/>
            <person name="Pal M."/>
            <person name="Thakur R."/>
            <person name="Tewari R."/>
            <person name="Singh A.K."/>
            <person name="Gulati A."/>
        </authorList>
    </citation>
    <scope>NUCLEOTIDE SEQUENCE [LARGE SCALE GENOMIC DNA]</scope>
    <source>
        <strain evidence="8 9">IHBB 11108</strain>
    </source>
</reference>
<dbReference type="InterPro" id="IPR033749">
    <property type="entry name" value="Polyprenyl_synt_CS"/>
</dbReference>
<evidence type="ECO:0000256" key="1">
    <source>
        <dbReference type="ARBA" id="ARBA00001946"/>
    </source>
</evidence>
<dbReference type="GO" id="GO:0046872">
    <property type="term" value="F:metal ion binding"/>
    <property type="evidence" value="ECO:0007669"/>
    <property type="project" value="UniProtKB-KW"/>
</dbReference>
<proteinExistence type="inferred from homology"/>
<accession>A0A0D4BZX0</accession>
<dbReference type="CDD" id="cd00685">
    <property type="entry name" value="Trans_IPPS_HT"/>
    <property type="match status" value="1"/>
</dbReference>
<keyword evidence="4" id="KW-0479">Metal-binding</keyword>
<organism evidence="8 9">
    <name type="scientific">Psychromicrobium lacuslunae</name>
    <dbReference type="NCBI Taxonomy" id="1618207"/>
    <lineage>
        <taxon>Bacteria</taxon>
        <taxon>Bacillati</taxon>
        <taxon>Actinomycetota</taxon>
        <taxon>Actinomycetes</taxon>
        <taxon>Micrococcales</taxon>
        <taxon>Micrococcaceae</taxon>
        <taxon>Psychromicrobium</taxon>
    </lineage>
</organism>
<keyword evidence="9" id="KW-1185">Reference proteome</keyword>
<dbReference type="RefSeq" id="WP_045075516.1">
    <property type="nucleotide sequence ID" value="NZ_CP011005.1"/>
</dbReference>
<evidence type="ECO:0000313" key="9">
    <source>
        <dbReference type="Proteomes" id="UP000061839"/>
    </source>
</evidence>
<name>A0A0D4BZX0_9MICC</name>
<dbReference type="Gene3D" id="1.10.600.10">
    <property type="entry name" value="Farnesyl Diphosphate Synthase"/>
    <property type="match status" value="1"/>
</dbReference>
<keyword evidence="5" id="KW-0460">Magnesium</keyword>
<dbReference type="PROSITE" id="PS00444">
    <property type="entry name" value="POLYPRENYL_SYNTHASE_2"/>
    <property type="match status" value="1"/>
</dbReference>
<dbReference type="EMBL" id="CP011005">
    <property type="protein sequence ID" value="AJT41873.1"/>
    <property type="molecule type" value="Genomic_DNA"/>
</dbReference>
<dbReference type="SFLD" id="SFLDG01017">
    <property type="entry name" value="Polyprenyl_Transferase_Like"/>
    <property type="match status" value="1"/>
</dbReference>
<dbReference type="PANTHER" id="PTHR12001:SF69">
    <property type="entry name" value="ALL TRANS-POLYPRENYL-DIPHOSPHATE SYNTHASE PDSS1"/>
    <property type="match status" value="1"/>
</dbReference>
<feature type="region of interest" description="Disordered" evidence="7">
    <location>
        <begin position="1"/>
        <end position="27"/>
    </location>
</feature>
<comment type="cofactor">
    <cofactor evidence="1">
        <name>Mg(2+)</name>
        <dbReference type="ChEBI" id="CHEBI:18420"/>
    </cofactor>
</comment>
<evidence type="ECO:0000256" key="4">
    <source>
        <dbReference type="ARBA" id="ARBA00022723"/>
    </source>
</evidence>
<evidence type="ECO:0000256" key="6">
    <source>
        <dbReference type="RuleBase" id="RU004466"/>
    </source>
</evidence>
<keyword evidence="3 6" id="KW-0808">Transferase</keyword>
<protein>
    <submittedName>
        <fullName evidence="8">Geranylgeranyl pyrophosphate synthase</fullName>
    </submittedName>
</protein>
<dbReference type="GO" id="GO:0008299">
    <property type="term" value="P:isoprenoid biosynthetic process"/>
    <property type="evidence" value="ECO:0007669"/>
    <property type="project" value="InterPro"/>
</dbReference>
<evidence type="ECO:0000256" key="3">
    <source>
        <dbReference type="ARBA" id="ARBA00022679"/>
    </source>
</evidence>
<dbReference type="PANTHER" id="PTHR12001">
    <property type="entry name" value="GERANYLGERANYL PYROPHOSPHATE SYNTHASE"/>
    <property type="match status" value="1"/>
</dbReference>
<dbReference type="PATRIC" id="fig|1618207.4.peg.2180"/>
<dbReference type="OrthoDB" id="4497239at2"/>